<feature type="transmembrane region" description="Helical" evidence="1">
    <location>
        <begin position="35"/>
        <end position="53"/>
    </location>
</feature>
<dbReference type="EMBL" id="KK583218">
    <property type="protein sequence ID" value="KDO27177.1"/>
    <property type="molecule type" value="Genomic_DNA"/>
</dbReference>
<dbReference type="OMA" id="YNGVTHF"/>
<dbReference type="VEuPathDB" id="FungiDB:SPRG_07426"/>
<keyword evidence="2" id="KW-0732">Signal</keyword>
<feature type="transmembrane region" description="Helical" evidence="1">
    <location>
        <begin position="65"/>
        <end position="83"/>
    </location>
</feature>
<sequence length="172" mass="18629">MLHRTEMHAWTCILSLAGFCLVSNAWVDTNARDRLVAGTAPALATFALALVRVAGRCYNGVTHFVLVYPVALLQLLSLLQSSYRLALVACCCDVAACRLDPALFAPSQCGAACSIHGVRLQHFVGSLLSSSALALLQWLEDTRNHESSTFIVQYSPSEMRVRATDAVHSAHN</sequence>
<reference evidence="3 4" key="1">
    <citation type="journal article" date="2013" name="PLoS Genet.">
        <title>Distinctive expansion of potential virulence genes in the genome of the oomycete fish pathogen Saprolegnia parasitica.</title>
        <authorList>
            <person name="Jiang R.H."/>
            <person name="de Bruijn I."/>
            <person name="Haas B.J."/>
            <person name="Belmonte R."/>
            <person name="Lobach L."/>
            <person name="Christie J."/>
            <person name="van den Ackerveken G."/>
            <person name="Bottin A."/>
            <person name="Bulone V."/>
            <person name="Diaz-Moreno S.M."/>
            <person name="Dumas B."/>
            <person name="Fan L."/>
            <person name="Gaulin E."/>
            <person name="Govers F."/>
            <person name="Grenville-Briggs L.J."/>
            <person name="Horner N.R."/>
            <person name="Levin J.Z."/>
            <person name="Mammella M."/>
            <person name="Meijer H.J."/>
            <person name="Morris P."/>
            <person name="Nusbaum C."/>
            <person name="Oome S."/>
            <person name="Phillips A.J."/>
            <person name="van Rooyen D."/>
            <person name="Rzeszutek E."/>
            <person name="Saraiva M."/>
            <person name="Secombes C.J."/>
            <person name="Seidl M.F."/>
            <person name="Snel B."/>
            <person name="Stassen J.H."/>
            <person name="Sykes S."/>
            <person name="Tripathy S."/>
            <person name="van den Berg H."/>
            <person name="Vega-Arreguin J.C."/>
            <person name="Wawra S."/>
            <person name="Young S.K."/>
            <person name="Zeng Q."/>
            <person name="Dieguez-Uribeondo J."/>
            <person name="Russ C."/>
            <person name="Tyler B.M."/>
            <person name="van West P."/>
        </authorList>
    </citation>
    <scope>NUCLEOTIDE SEQUENCE [LARGE SCALE GENOMIC DNA]</scope>
    <source>
        <strain evidence="3 4">CBS 223.65</strain>
    </source>
</reference>
<feature type="chain" id="PRO_5001634607" evidence="2">
    <location>
        <begin position="26"/>
        <end position="172"/>
    </location>
</feature>
<accession>A0A067CKA1</accession>
<keyword evidence="1" id="KW-1133">Transmembrane helix</keyword>
<evidence type="ECO:0000256" key="2">
    <source>
        <dbReference type="SAM" id="SignalP"/>
    </source>
</evidence>
<keyword evidence="4" id="KW-1185">Reference proteome</keyword>
<evidence type="ECO:0000256" key="1">
    <source>
        <dbReference type="SAM" id="Phobius"/>
    </source>
</evidence>
<dbReference type="Proteomes" id="UP000030745">
    <property type="component" value="Unassembled WGS sequence"/>
</dbReference>
<proteinExistence type="predicted"/>
<evidence type="ECO:0000313" key="3">
    <source>
        <dbReference type="EMBL" id="KDO27177.1"/>
    </source>
</evidence>
<evidence type="ECO:0000313" key="4">
    <source>
        <dbReference type="Proteomes" id="UP000030745"/>
    </source>
</evidence>
<dbReference type="KEGG" id="spar:SPRG_07426"/>
<dbReference type="AlphaFoldDB" id="A0A067CKA1"/>
<feature type="signal peptide" evidence="2">
    <location>
        <begin position="1"/>
        <end position="25"/>
    </location>
</feature>
<keyword evidence="1" id="KW-0812">Transmembrane</keyword>
<organism evidence="3 4">
    <name type="scientific">Saprolegnia parasitica (strain CBS 223.65)</name>
    <dbReference type="NCBI Taxonomy" id="695850"/>
    <lineage>
        <taxon>Eukaryota</taxon>
        <taxon>Sar</taxon>
        <taxon>Stramenopiles</taxon>
        <taxon>Oomycota</taxon>
        <taxon>Saprolegniomycetes</taxon>
        <taxon>Saprolegniales</taxon>
        <taxon>Saprolegniaceae</taxon>
        <taxon>Saprolegnia</taxon>
    </lineage>
</organism>
<dbReference type="OrthoDB" id="84618at2759"/>
<name>A0A067CKA1_SAPPC</name>
<gene>
    <name evidence="3" type="ORF">SPRG_07426</name>
</gene>
<dbReference type="RefSeq" id="XP_012201956.1">
    <property type="nucleotide sequence ID" value="XM_012346566.1"/>
</dbReference>
<keyword evidence="1" id="KW-0472">Membrane</keyword>
<protein>
    <submittedName>
        <fullName evidence="3">Uncharacterized protein</fullName>
    </submittedName>
</protein>
<dbReference type="GeneID" id="24129700"/>